<sequence>MNALRAVVSGATVRFVQDGFNLDLTYITPRLIAMSYPASGIEKTYRNDINDVAAFLNSRYPSAYRVYNLSERSYDSSKFEGRVKDYGFPANHPPPLQLLIDIVNDMTEWATKNPRNVVVVHCLDGQGCTGVVCSCYLLLTGHYGSVLRLRSERDFRQLANFSIRDFWNTREVTNGNLVDILSKTKGSDKALTWRLLHDAALGLQFLHQNNIVHGDLKCNQILVSEGLSAKLTDFGMSFVSLESRPATTSGAVRWKAPELLTNEGCTPTFASDIYSFGMCVVEAVSGSVPWRSDLPNIAVIYHLTHGTFLSRPEAFKCDEQWEFVRSLCAFNPSERLGLAAAIEKLDLFARHEQLNAAGG</sequence>
<reference evidence="5" key="1">
    <citation type="submission" date="2021-01" db="EMBL/GenBank/DDBJ databases">
        <title>Phytophthora aleatoria, a newly-described species from Pinus radiata is distinct from Phytophthora cactorum isolates based on comparative genomics.</title>
        <authorList>
            <person name="Mcdougal R."/>
            <person name="Panda P."/>
            <person name="Williams N."/>
            <person name="Studholme D.J."/>
        </authorList>
    </citation>
    <scope>NUCLEOTIDE SEQUENCE</scope>
    <source>
        <strain evidence="5">NZFS 4037</strain>
    </source>
</reference>
<feature type="domain" description="Phosphatase tensin-type" evidence="4">
    <location>
        <begin position="13"/>
        <end position="204"/>
    </location>
</feature>
<dbReference type="GO" id="GO:0005829">
    <property type="term" value="C:cytosol"/>
    <property type="evidence" value="ECO:0007669"/>
    <property type="project" value="TreeGrafter"/>
</dbReference>
<keyword evidence="1" id="KW-0378">Hydrolase</keyword>
<dbReference type="GO" id="GO:0005524">
    <property type="term" value="F:ATP binding"/>
    <property type="evidence" value="ECO:0007669"/>
    <property type="project" value="InterPro"/>
</dbReference>
<dbReference type="PANTHER" id="PTHR12305">
    <property type="entry name" value="PHOSPHATASE WITH HOMOLOGY TO TENSIN"/>
    <property type="match status" value="1"/>
</dbReference>
<feature type="domain" description="Tyrosine specific protein phosphatases" evidence="3">
    <location>
        <begin position="97"/>
        <end position="156"/>
    </location>
</feature>
<dbReference type="GO" id="GO:0004672">
    <property type="term" value="F:protein kinase activity"/>
    <property type="evidence" value="ECO:0007669"/>
    <property type="project" value="InterPro"/>
</dbReference>
<dbReference type="PROSITE" id="PS50056">
    <property type="entry name" value="TYR_PHOSPHATASE_2"/>
    <property type="match status" value="1"/>
</dbReference>
<dbReference type="Pfam" id="PF07714">
    <property type="entry name" value="PK_Tyr_Ser-Thr"/>
    <property type="match status" value="1"/>
</dbReference>
<proteinExistence type="predicted"/>
<dbReference type="CDD" id="cd14497">
    <property type="entry name" value="PTP_PTEN-like"/>
    <property type="match status" value="1"/>
</dbReference>
<evidence type="ECO:0000313" key="6">
    <source>
        <dbReference type="Proteomes" id="UP000709295"/>
    </source>
</evidence>
<evidence type="ECO:0000256" key="1">
    <source>
        <dbReference type="ARBA" id="ARBA00022801"/>
    </source>
</evidence>
<comment type="caution">
    <text evidence="5">The sequence shown here is derived from an EMBL/GenBank/DDBJ whole genome shotgun (WGS) entry which is preliminary data.</text>
</comment>
<dbReference type="InterPro" id="IPR000719">
    <property type="entry name" value="Prot_kinase_dom"/>
</dbReference>
<evidence type="ECO:0000259" key="2">
    <source>
        <dbReference type="PROSITE" id="PS50011"/>
    </source>
</evidence>
<evidence type="ECO:0000259" key="4">
    <source>
        <dbReference type="PROSITE" id="PS51181"/>
    </source>
</evidence>
<name>A0A8J5I4F7_9STRA</name>
<dbReference type="PANTHER" id="PTHR12305:SF60">
    <property type="entry name" value="PHOSPHATIDYLINOSITOL 3,4,5-TRISPHOSPHATE 3-PHOSPHATASE TPTE2-RELATED"/>
    <property type="match status" value="1"/>
</dbReference>
<dbReference type="InterPro" id="IPR001245">
    <property type="entry name" value="Ser-Thr/Tyr_kinase_cat_dom"/>
</dbReference>
<evidence type="ECO:0000259" key="3">
    <source>
        <dbReference type="PROSITE" id="PS50056"/>
    </source>
</evidence>
<protein>
    <recommendedName>
        <fullName evidence="7">Protein kinase domain-containing protein</fullName>
    </recommendedName>
</protein>
<evidence type="ECO:0000313" key="5">
    <source>
        <dbReference type="EMBL" id="KAG6945962.1"/>
    </source>
</evidence>
<dbReference type="PROSITE" id="PS50011">
    <property type="entry name" value="PROTEIN_KINASE_DOM"/>
    <property type="match status" value="1"/>
</dbReference>
<dbReference type="EMBL" id="JAENGY010001982">
    <property type="protein sequence ID" value="KAG6945962.1"/>
    <property type="molecule type" value="Genomic_DNA"/>
</dbReference>
<feature type="domain" description="Protein kinase" evidence="2">
    <location>
        <begin position="49"/>
        <end position="354"/>
    </location>
</feature>
<accession>A0A8J5I4F7</accession>
<dbReference type="InterPro" id="IPR051281">
    <property type="entry name" value="Dual-spec_lipid-protein_phosph"/>
</dbReference>
<dbReference type="InterPro" id="IPR000387">
    <property type="entry name" value="Tyr_Pase_dom"/>
</dbReference>
<keyword evidence="6" id="KW-1185">Reference proteome</keyword>
<evidence type="ECO:0008006" key="7">
    <source>
        <dbReference type="Google" id="ProtNLM"/>
    </source>
</evidence>
<dbReference type="InterPro" id="IPR029023">
    <property type="entry name" value="Tensin_phosphatase"/>
</dbReference>
<dbReference type="PROSITE" id="PS51181">
    <property type="entry name" value="PPASE_TENSIN"/>
    <property type="match status" value="1"/>
</dbReference>
<gene>
    <name evidence="5" type="ORF">JG688_00016281</name>
</gene>
<dbReference type="AlphaFoldDB" id="A0A8J5I4F7"/>
<organism evidence="5 6">
    <name type="scientific">Phytophthora aleatoria</name>
    <dbReference type="NCBI Taxonomy" id="2496075"/>
    <lineage>
        <taxon>Eukaryota</taxon>
        <taxon>Sar</taxon>
        <taxon>Stramenopiles</taxon>
        <taxon>Oomycota</taxon>
        <taxon>Peronosporomycetes</taxon>
        <taxon>Peronosporales</taxon>
        <taxon>Peronosporaceae</taxon>
        <taxon>Phytophthora</taxon>
    </lineage>
</organism>
<dbReference type="Proteomes" id="UP000709295">
    <property type="component" value="Unassembled WGS sequence"/>
</dbReference>
<dbReference type="GO" id="GO:0016314">
    <property type="term" value="F:phosphatidylinositol-3,4,5-trisphosphate 3-phosphatase activity"/>
    <property type="evidence" value="ECO:0007669"/>
    <property type="project" value="TreeGrafter"/>
</dbReference>